<evidence type="ECO:0000313" key="3">
    <source>
        <dbReference type="Proteomes" id="UP000298588"/>
    </source>
</evidence>
<feature type="transmembrane region" description="Helical" evidence="1">
    <location>
        <begin position="12"/>
        <end position="31"/>
    </location>
</feature>
<keyword evidence="1" id="KW-1133">Transmembrane helix</keyword>
<name>A0A4D7QH84_9HYPH</name>
<dbReference type="KEGG" id="paqt:E8L99_10050"/>
<dbReference type="Proteomes" id="UP000298588">
    <property type="component" value="Chromosome"/>
</dbReference>
<keyword evidence="1" id="KW-0472">Membrane</keyword>
<dbReference type="AlphaFoldDB" id="A0A4D7QH84"/>
<reference evidence="2 3" key="1">
    <citation type="submission" date="2019-04" db="EMBL/GenBank/DDBJ databases">
        <title>Phreatobacter aquaticus sp. nov.</title>
        <authorList>
            <person name="Choi A."/>
            <person name="Baek K."/>
        </authorList>
    </citation>
    <scope>NUCLEOTIDE SEQUENCE [LARGE SCALE GENOMIC DNA]</scope>
    <source>
        <strain evidence="2 3">NMCR1094</strain>
    </source>
</reference>
<gene>
    <name evidence="2" type="ORF">E8L99_10050</name>
</gene>
<keyword evidence="3" id="KW-1185">Reference proteome</keyword>
<evidence type="ECO:0000256" key="1">
    <source>
        <dbReference type="SAM" id="Phobius"/>
    </source>
</evidence>
<dbReference type="OrthoDB" id="7861438at2"/>
<proteinExistence type="predicted"/>
<dbReference type="EMBL" id="CP039865">
    <property type="protein sequence ID" value="QCK86071.1"/>
    <property type="molecule type" value="Genomic_DNA"/>
</dbReference>
<dbReference type="RefSeq" id="WP_137099403.1">
    <property type="nucleotide sequence ID" value="NZ_CP039865.1"/>
</dbReference>
<protein>
    <submittedName>
        <fullName evidence="2">Uncharacterized protein</fullName>
    </submittedName>
</protein>
<organism evidence="2 3">
    <name type="scientific">Phreatobacter aquaticus</name>
    <dbReference type="NCBI Taxonomy" id="2570229"/>
    <lineage>
        <taxon>Bacteria</taxon>
        <taxon>Pseudomonadati</taxon>
        <taxon>Pseudomonadota</taxon>
        <taxon>Alphaproteobacteria</taxon>
        <taxon>Hyphomicrobiales</taxon>
        <taxon>Phreatobacteraceae</taxon>
        <taxon>Phreatobacter</taxon>
    </lineage>
</organism>
<evidence type="ECO:0000313" key="2">
    <source>
        <dbReference type="EMBL" id="QCK86071.1"/>
    </source>
</evidence>
<keyword evidence="1" id="KW-0812">Transmembrane</keyword>
<accession>A0A4D7QH84</accession>
<sequence length="124" mass="13427">MERIEQLAFEWAAREAGLTAFGVVVCMLVYGASIDQALKIGALGFTLVAAFQLLRARQIVARAPETTEIWANLRSDERPPRAVAQRLIARAGTQASCRFGLHAARLSLCLWAFEIGGAMIGLPA</sequence>